<dbReference type="Pfam" id="PF00440">
    <property type="entry name" value="TetR_N"/>
    <property type="match status" value="1"/>
</dbReference>
<evidence type="ECO:0000256" key="1">
    <source>
        <dbReference type="ARBA" id="ARBA00023125"/>
    </source>
</evidence>
<keyword evidence="1 2" id="KW-0238">DNA-binding</keyword>
<feature type="DNA-binding region" description="H-T-H motif" evidence="2">
    <location>
        <begin position="26"/>
        <end position="45"/>
    </location>
</feature>
<evidence type="ECO:0000259" key="4">
    <source>
        <dbReference type="PROSITE" id="PS50977"/>
    </source>
</evidence>
<name>A0ABN3TTI1_9ACTN</name>
<feature type="compositionally biased region" description="Low complexity" evidence="3">
    <location>
        <begin position="185"/>
        <end position="195"/>
    </location>
</feature>
<dbReference type="InterPro" id="IPR001647">
    <property type="entry name" value="HTH_TetR"/>
</dbReference>
<reference evidence="5 6" key="1">
    <citation type="journal article" date="2019" name="Int. J. Syst. Evol. Microbiol.">
        <title>The Global Catalogue of Microorganisms (GCM) 10K type strain sequencing project: providing services to taxonomists for standard genome sequencing and annotation.</title>
        <authorList>
            <consortium name="The Broad Institute Genomics Platform"/>
            <consortium name="The Broad Institute Genome Sequencing Center for Infectious Disease"/>
            <person name="Wu L."/>
            <person name="Ma J."/>
        </authorList>
    </citation>
    <scope>NUCLEOTIDE SEQUENCE [LARGE SCALE GENOMIC DNA]</scope>
    <source>
        <strain evidence="5 6">JCM 4542</strain>
    </source>
</reference>
<dbReference type="Proteomes" id="UP001500886">
    <property type="component" value="Unassembled WGS sequence"/>
</dbReference>
<dbReference type="Gene3D" id="1.10.357.10">
    <property type="entry name" value="Tetracycline Repressor, domain 2"/>
    <property type="match status" value="1"/>
</dbReference>
<dbReference type="EMBL" id="BAAASL010000011">
    <property type="protein sequence ID" value="GAA2718336.1"/>
    <property type="molecule type" value="Genomic_DNA"/>
</dbReference>
<sequence length="245" mass="25243">MTASPRDRILQAAARLLAASGGAPVSTRAVCEAAGVGAPTLYHHFGDKQGLLDAVVAHGFEQYLSGKKAAGSTGDPVEDLRRGWDAHVEFGRTHPAFYALMYGTPRTGPPPAAAREAHGALLELCRRIALAGRLRTAPELAARMVLAANSGVTLALIADPGAEAEQVCRRTRDAVVDAITTGAAKAPEEAAGAGENLPGRPGADPHAAAATLAAALTGERAPGLTANETLLLRDWLRRITDGPAD</sequence>
<evidence type="ECO:0000256" key="2">
    <source>
        <dbReference type="PROSITE-ProRule" id="PRU00335"/>
    </source>
</evidence>
<dbReference type="PANTHER" id="PTHR30055:SF220">
    <property type="entry name" value="TETR-FAMILY REGULATORY PROTEIN"/>
    <property type="match status" value="1"/>
</dbReference>
<gene>
    <name evidence="5" type="ORF">GCM10010315_33610</name>
</gene>
<keyword evidence="6" id="KW-1185">Reference proteome</keyword>
<evidence type="ECO:0000313" key="5">
    <source>
        <dbReference type="EMBL" id="GAA2718336.1"/>
    </source>
</evidence>
<protein>
    <submittedName>
        <fullName evidence="5">TetR/AcrR family transcriptional regulator</fullName>
    </submittedName>
</protein>
<feature type="region of interest" description="Disordered" evidence="3">
    <location>
        <begin position="185"/>
        <end position="206"/>
    </location>
</feature>
<organism evidence="5 6">
    <name type="scientific">Streptomyces luteosporeus</name>
    <dbReference type="NCBI Taxonomy" id="173856"/>
    <lineage>
        <taxon>Bacteria</taxon>
        <taxon>Bacillati</taxon>
        <taxon>Actinomycetota</taxon>
        <taxon>Actinomycetes</taxon>
        <taxon>Kitasatosporales</taxon>
        <taxon>Streptomycetaceae</taxon>
        <taxon>Streptomyces</taxon>
    </lineage>
</organism>
<dbReference type="PANTHER" id="PTHR30055">
    <property type="entry name" value="HTH-TYPE TRANSCRIPTIONAL REGULATOR RUTR"/>
    <property type="match status" value="1"/>
</dbReference>
<dbReference type="SUPFAM" id="SSF46689">
    <property type="entry name" value="Homeodomain-like"/>
    <property type="match status" value="1"/>
</dbReference>
<dbReference type="SUPFAM" id="SSF48498">
    <property type="entry name" value="Tetracyclin repressor-like, C-terminal domain"/>
    <property type="match status" value="1"/>
</dbReference>
<dbReference type="InterPro" id="IPR050109">
    <property type="entry name" value="HTH-type_TetR-like_transc_reg"/>
</dbReference>
<evidence type="ECO:0000313" key="6">
    <source>
        <dbReference type="Proteomes" id="UP001500886"/>
    </source>
</evidence>
<dbReference type="PROSITE" id="PS50977">
    <property type="entry name" value="HTH_TETR_2"/>
    <property type="match status" value="1"/>
</dbReference>
<dbReference type="InterPro" id="IPR009057">
    <property type="entry name" value="Homeodomain-like_sf"/>
</dbReference>
<comment type="caution">
    <text evidence="5">The sequence shown here is derived from an EMBL/GenBank/DDBJ whole genome shotgun (WGS) entry which is preliminary data.</text>
</comment>
<feature type="domain" description="HTH tetR-type" evidence="4">
    <location>
        <begin position="3"/>
        <end position="63"/>
    </location>
</feature>
<dbReference type="RefSeq" id="WP_344436127.1">
    <property type="nucleotide sequence ID" value="NZ_BAAASL010000011.1"/>
</dbReference>
<proteinExistence type="predicted"/>
<dbReference type="Gene3D" id="1.10.10.60">
    <property type="entry name" value="Homeodomain-like"/>
    <property type="match status" value="1"/>
</dbReference>
<dbReference type="PRINTS" id="PR00455">
    <property type="entry name" value="HTHTETR"/>
</dbReference>
<evidence type="ECO:0000256" key="3">
    <source>
        <dbReference type="SAM" id="MobiDB-lite"/>
    </source>
</evidence>
<accession>A0ABN3TTI1</accession>
<dbReference type="InterPro" id="IPR036271">
    <property type="entry name" value="Tet_transcr_reg_TetR-rel_C_sf"/>
</dbReference>